<comment type="caution">
    <text evidence="2">The sequence shown here is derived from an EMBL/GenBank/DDBJ whole genome shotgun (WGS) entry which is preliminary data.</text>
</comment>
<dbReference type="Pfam" id="PF13376">
    <property type="entry name" value="OmdA"/>
    <property type="match status" value="1"/>
</dbReference>
<dbReference type="PATRIC" id="fig|332950.4.peg.494"/>
<dbReference type="Proteomes" id="UP000095094">
    <property type="component" value="Unassembled WGS sequence"/>
</dbReference>
<evidence type="ECO:0008006" key="4">
    <source>
        <dbReference type="Google" id="ProtNLM"/>
    </source>
</evidence>
<dbReference type="OrthoDB" id="9796999at2"/>
<evidence type="ECO:0000313" key="2">
    <source>
        <dbReference type="EMBL" id="OEG19886.1"/>
    </source>
</evidence>
<dbReference type="EMBL" id="MIJY01000002">
    <property type="protein sequence ID" value="OEG19886.1"/>
    <property type="molecule type" value="Genomic_DNA"/>
</dbReference>
<keyword evidence="1" id="KW-0175">Coiled coil</keyword>
<dbReference type="AlphaFoldDB" id="A0A1E5H4X3"/>
<protein>
    <recommendedName>
        <fullName evidence="4">Bacteriocin-protection protein</fullName>
    </recommendedName>
</protein>
<feature type="coiled-coil region" evidence="1">
    <location>
        <begin position="117"/>
        <end position="144"/>
    </location>
</feature>
<accession>A0A1E5H4X3</accession>
<dbReference type="RefSeq" id="WP_069662154.1">
    <property type="nucleotide sequence ID" value="NZ_JBHUJJ010000001.1"/>
</dbReference>
<sequence>MVESLQFETRAEFREWLSRNHQSDEGVWLVFGKNKSLVTVKANEALEEALCYGWIDGIIKKIDDQSYMKYFSPRRKNSKWSEKNKALVKRLEEEGLLTEFGKIKIEEAKNNGQWNNVNKLNEIMDEQINEVSKLLRANKQAYENFQAMSPSVKKTYTRAYFDAKTENGRIKRLDWMTDRLEKNLKPM</sequence>
<reference evidence="3" key="1">
    <citation type="submission" date="2016-09" db="EMBL/GenBank/DDBJ databases">
        <authorList>
            <person name="Gulvik C.A."/>
        </authorList>
    </citation>
    <scope>NUCLEOTIDE SEQUENCE [LARGE SCALE GENOMIC DNA]</scope>
    <source>
        <strain evidence="3">LMG 8895</strain>
    </source>
</reference>
<evidence type="ECO:0000313" key="3">
    <source>
        <dbReference type="Proteomes" id="UP000095094"/>
    </source>
</evidence>
<organism evidence="2 3">
    <name type="scientific">Enterococcus termitis</name>
    <dbReference type="NCBI Taxonomy" id="332950"/>
    <lineage>
        <taxon>Bacteria</taxon>
        <taxon>Bacillati</taxon>
        <taxon>Bacillota</taxon>
        <taxon>Bacilli</taxon>
        <taxon>Lactobacillales</taxon>
        <taxon>Enterococcaceae</taxon>
        <taxon>Enterococcus</taxon>
    </lineage>
</organism>
<keyword evidence="3" id="KW-1185">Reference proteome</keyword>
<name>A0A1E5H4X3_9ENTE</name>
<evidence type="ECO:0000256" key="1">
    <source>
        <dbReference type="SAM" id="Coils"/>
    </source>
</evidence>
<gene>
    <name evidence="2" type="ORF">BCR25_13915</name>
</gene>
<proteinExistence type="predicted"/>